<name>A0A6A5XDR9_9PLEO</name>
<dbReference type="SMART" id="SM00248">
    <property type="entry name" value="ANK"/>
    <property type="match status" value="6"/>
</dbReference>
<dbReference type="SUPFAM" id="SSF48403">
    <property type="entry name" value="Ankyrin repeat"/>
    <property type="match status" value="1"/>
</dbReference>
<evidence type="ECO:0000313" key="5">
    <source>
        <dbReference type="EMBL" id="KAF2011039.1"/>
    </source>
</evidence>
<gene>
    <name evidence="5" type="ORF">BU24DRAFT_413726</name>
</gene>
<feature type="compositionally biased region" description="Polar residues" evidence="4">
    <location>
        <begin position="10"/>
        <end position="22"/>
    </location>
</feature>
<feature type="compositionally biased region" description="Basic residues" evidence="4">
    <location>
        <begin position="338"/>
        <end position="347"/>
    </location>
</feature>
<proteinExistence type="predicted"/>
<dbReference type="Proteomes" id="UP000799778">
    <property type="component" value="Unassembled WGS sequence"/>
</dbReference>
<dbReference type="Pfam" id="PF12796">
    <property type="entry name" value="Ank_2"/>
    <property type="match status" value="2"/>
</dbReference>
<sequence length="375" mass="41549">MSKHKPQADHITTTKTANVNPNSLPGLPAELLLTIADCLDSGLDRPYSGLDDINRLAQTNIYLYSVLNDYIYRFEIKHNNGLALLWAAENDREATLLRMLSLGADVNTTEGPNMIWAHWTPLLYAAKENHPSIVKILLSRPDIDVNARLPESQQTALSIASQEGWTNVVSLLIAHPSTDLEATEGKHGQTPLSLAAERGYDDIVALFLNNTTADPDPPSTSTGQTPLSYAVHHGHLDVVSLLLASPFVDPHSKDTQFGCTPLMWASRCGYVPIVTLLLSAPGLEIDYADTDRMLRRPPPGRPLPPRRRRRPKCPREQNLRHRVADRSMERAFPPRQAPPRKWRRRPRQSVILRHGARGGGEGEHGGECQGEKDAG</sequence>
<accession>A0A6A5XDR9</accession>
<organism evidence="5 6">
    <name type="scientific">Aaosphaeria arxii CBS 175.79</name>
    <dbReference type="NCBI Taxonomy" id="1450172"/>
    <lineage>
        <taxon>Eukaryota</taxon>
        <taxon>Fungi</taxon>
        <taxon>Dikarya</taxon>
        <taxon>Ascomycota</taxon>
        <taxon>Pezizomycotina</taxon>
        <taxon>Dothideomycetes</taxon>
        <taxon>Pleosporomycetidae</taxon>
        <taxon>Pleosporales</taxon>
        <taxon>Pleosporales incertae sedis</taxon>
        <taxon>Aaosphaeria</taxon>
    </lineage>
</organism>
<evidence type="ECO:0000256" key="4">
    <source>
        <dbReference type="SAM" id="MobiDB-lite"/>
    </source>
</evidence>
<dbReference type="Gene3D" id="1.25.40.20">
    <property type="entry name" value="Ankyrin repeat-containing domain"/>
    <property type="match status" value="2"/>
</dbReference>
<feature type="compositionally biased region" description="Basic and acidic residues" evidence="4">
    <location>
        <begin position="360"/>
        <end position="375"/>
    </location>
</feature>
<evidence type="ECO:0000256" key="1">
    <source>
        <dbReference type="ARBA" id="ARBA00022737"/>
    </source>
</evidence>
<keyword evidence="1" id="KW-0677">Repeat</keyword>
<feature type="region of interest" description="Disordered" evidence="4">
    <location>
        <begin position="292"/>
        <end position="375"/>
    </location>
</feature>
<dbReference type="AlphaFoldDB" id="A0A6A5XDR9"/>
<reference evidence="5" key="1">
    <citation type="journal article" date="2020" name="Stud. Mycol.">
        <title>101 Dothideomycetes genomes: a test case for predicting lifestyles and emergence of pathogens.</title>
        <authorList>
            <person name="Haridas S."/>
            <person name="Albert R."/>
            <person name="Binder M."/>
            <person name="Bloem J."/>
            <person name="Labutti K."/>
            <person name="Salamov A."/>
            <person name="Andreopoulos B."/>
            <person name="Baker S."/>
            <person name="Barry K."/>
            <person name="Bills G."/>
            <person name="Bluhm B."/>
            <person name="Cannon C."/>
            <person name="Castanera R."/>
            <person name="Culley D."/>
            <person name="Daum C."/>
            <person name="Ezra D."/>
            <person name="Gonzalez J."/>
            <person name="Henrissat B."/>
            <person name="Kuo A."/>
            <person name="Liang C."/>
            <person name="Lipzen A."/>
            <person name="Lutzoni F."/>
            <person name="Magnuson J."/>
            <person name="Mondo S."/>
            <person name="Nolan M."/>
            <person name="Ohm R."/>
            <person name="Pangilinan J."/>
            <person name="Park H.-J."/>
            <person name="Ramirez L."/>
            <person name="Alfaro M."/>
            <person name="Sun H."/>
            <person name="Tritt A."/>
            <person name="Yoshinaga Y."/>
            <person name="Zwiers L.-H."/>
            <person name="Turgeon B."/>
            <person name="Goodwin S."/>
            <person name="Spatafora J."/>
            <person name="Crous P."/>
            <person name="Grigoriev I."/>
        </authorList>
    </citation>
    <scope>NUCLEOTIDE SEQUENCE</scope>
    <source>
        <strain evidence="5">CBS 175.79</strain>
    </source>
</reference>
<protein>
    <submittedName>
        <fullName evidence="5">Ankyrin</fullName>
    </submittedName>
</protein>
<dbReference type="OrthoDB" id="4772757at2759"/>
<evidence type="ECO:0000313" key="6">
    <source>
        <dbReference type="Proteomes" id="UP000799778"/>
    </source>
</evidence>
<dbReference type="RefSeq" id="XP_033379378.1">
    <property type="nucleotide sequence ID" value="XM_033526172.1"/>
</dbReference>
<dbReference type="InterPro" id="IPR002110">
    <property type="entry name" value="Ankyrin_rpt"/>
</dbReference>
<dbReference type="PROSITE" id="PS50088">
    <property type="entry name" value="ANK_REPEAT"/>
    <property type="match status" value="1"/>
</dbReference>
<dbReference type="PANTHER" id="PTHR24198:SF165">
    <property type="entry name" value="ANKYRIN REPEAT-CONTAINING PROTEIN-RELATED"/>
    <property type="match status" value="1"/>
</dbReference>
<keyword evidence="2 3" id="KW-0040">ANK repeat</keyword>
<keyword evidence="6" id="KW-1185">Reference proteome</keyword>
<dbReference type="PANTHER" id="PTHR24198">
    <property type="entry name" value="ANKYRIN REPEAT AND PROTEIN KINASE DOMAIN-CONTAINING PROTEIN"/>
    <property type="match status" value="1"/>
</dbReference>
<dbReference type="PROSITE" id="PS50297">
    <property type="entry name" value="ANK_REP_REGION"/>
    <property type="match status" value="1"/>
</dbReference>
<evidence type="ECO:0000256" key="3">
    <source>
        <dbReference type="PROSITE-ProRule" id="PRU00023"/>
    </source>
</evidence>
<feature type="repeat" description="ANK" evidence="3">
    <location>
        <begin position="222"/>
        <end position="243"/>
    </location>
</feature>
<feature type="region of interest" description="Disordered" evidence="4">
    <location>
        <begin position="1"/>
        <end position="22"/>
    </location>
</feature>
<evidence type="ECO:0000256" key="2">
    <source>
        <dbReference type="ARBA" id="ARBA00023043"/>
    </source>
</evidence>
<feature type="compositionally biased region" description="Basic and acidic residues" evidence="4">
    <location>
        <begin position="313"/>
        <end position="329"/>
    </location>
</feature>
<dbReference type="EMBL" id="ML978075">
    <property type="protein sequence ID" value="KAF2011039.1"/>
    <property type="molecule type" value="Genomic_DNA"/>
</dbReference>
<dbReference type="GeneID" id="54283569"/>
<dbReference type="InterPro" id="IPR036770">
    <property type="entry name" value="Ankyrin_rpt-contain_sf"/>
</dbReference>